<gene>
    <name evidence="1" type="ORF">A2531_06070</name>
</gene>
<dbReference type="Proteomes" id="UP000177579">
    <property type="component" value="Unassembled WGS sequence"/>
</dbReference>
<protein>
    <submittedName>
        <fullName evidence="1">Uncharacterized protein</fullName>
    </submittedName>
</protein>
<reference evidence="1 2" key="1">
    <citation type="journal article" date="2016" name="Nat. Commun.">
        <title>Thousands of microbial genomes shed light on interconnected biogeochemical processes in an aquifer system.</title>
        <authorList>
            <person name="Anantharaman K."/>
            <person name="Brown C.T."/>
            <person name="Hug L.A."/>
            <person name="Sharon I."/>
            <person name="Castelle C.J."/>
            <person name="Probst A.J."/>
            <person name="Thomas B.C."/>
            <person name="Singh A."/>
            <person name="Wilkins M.J."/>
            <person name="Karaoz U."/>
            <person name="Brodie E.L."/>
            <person name="Williams K.H."/>
            <person name="Hubbard S.S."/>
            <person name="Banfield J.F."/>
        </authorList>
    </citation>
    <scope>NUCLEOTIDE SEQUENCE [LARGE SCALE GENOMIC DNA]</scope>
</reference>
<dbReference type="EMBL" id="MFGO01000006">
    <property type="protein sequence ID" value="OGF41704.1"/>
    <property type="molecule type" value="Genomic_DNA"/>
</dbReference>
<evidence type="ECO:0000313" key="2">
    <source>
        <dbReference type="Proteomes" id="UP000177579"/>
    </source>
</evidence>
<organism evidence="1 2">
    <name type="scientific">Candidatus Falkowbacteria bacterium RIFOXYD2_FULL_34_120</name>
    <dbReference type="NCBI Taxonomy" id="1798007"/>
    <lineage>
        <taxon>Bacteria</taxon>
        <taxon>Candidatus Falkowiibacteriota</taxon>
    </lineage>
</organism>
<proteinExistence type="predicted"/>
<accession>A0A1F5TSF5</accession>
<name>A0A1F5TSF5_9BACT</name>
<sequence>MSKELIDIKAYIATATRTKKRSDMMANAILKVIQEKPINTVNHKAFHLAMEKIKERSNMMANAFIKIAEKEEK</sequence>
<comment type="caution">
    <text evidence="1">The sequence shown here is derived from an EMBL/GenBank/DDBJ whole genome shotgun (WGS) entry which is preliminary data.</text>
</comment>
<dbReference type="AlphaFoldDB" id="A0A1F5TSF5"/>
<evidence type="ECO:0000313" key="1">
    <source>
        <dbReference type="EMBL" id="OGF41704.1"/>
    </source>
</evidence>